<accession>A0A542E0G9</accession>
<evidence type="ECO:0000313" key="2">
    <source>
        <dbReference type="Proteomes" id="UP000317893"/>
    </source>
</evidence>
<sequence>MALLVTGSPGAGKSTVARAVAGALSRSALVNGDAVARLVVGGYVWPLGEPADEAARQVRLCNDNLCSLARNLLAAGFTPVIDWIVPDGDQLEVYRAALGERLRVVVLDPGADVCVARDRQRAPLEQFAFDGHDALRATMVEGFGGRGWWLDSSHLTAQETAALVLREADERARA</sequence>
<protein>
    <submittedName>
        <fullName evidence="1">Putative kinase</fullName>
    </submittedName>
</protein>
<dbReference type="GO" id="GO:0016301">
    <property type="term" value="F:kinase activity"/>
    <property type="evidence" value="ECO:0007669"/>
    <property type="project" value="UniProtKB-KW"/>
</dbReference>
<evidence type="ECO:0000313" key="1">
    <source>
        <dbReference type="EMBL" id="TQJ08806.1"/>
    </source>
</evidence>
<reference evidence="1 2" key="1">
    <citation type="submission" date="2019-06" db="EMBL/GenBank/DDBJ databases">
        <title>Sequencing the genomes of 1000 actinobacteria strains.</title>
        <authorList>
            <person name="Klenk H.-P."/>
        </authorList>
    </citation>
    <scope>NUCLEOTIDE SEQUENCE [LARGE SCALE GENOMIC DNA]</scope>
    <source>
        <strain evidence="1 2">DSM 18607</strain>
    </source>
</reference>
<organism evidence="1 2">
    <name type="scientific">Lapillicoccus jejuensis</name>
    <dbReference type="NCBI Taxonomy" id="402171"/>
    <lineage>
        <taxon>Bacteria</taxon>
        <taxon>Bacillati</taxon>
        <taxon>Actinomycetota</taxon>
        <taxon>Actinomycetes</taxon>
        <taxon>Micrococcales</taxon>
        <taxon>Intrasporangiaceae</taxon>
        <taxon>Lapillicoccus</taxon>
    </lineage>
</organism>
<keyword evidence="2" id="KW-1185">Reference proteome</keyword>
<dbReference type="EMBL" id="VFMN01000001">
    <property type="protein sequence ID" value="TQJ08806.1"/>
    <property type="molecule type" value="Genomic_DNA"/>
</dbReference>
<dbReference type="AlphaFoldDB" id="A0A542E0G9"/>
<dbReference type="SUPFAM" id="SSF52540">
    <property type="entry name" value="P-loop containing nucleoside triphosphate hydrolases"/>
    <property type="match status" value="1"/>
</dbReference>
<gene>
    <name evidence="1" type="ORF">FB458_1901</name>
</gene>
<dbReference type="Gene3D" id="3.40.50.300">
    <property type="entry name" value="P-loop containing nucleotide triphosphate hydrolases"/>
    <property type="match status" value="1"/>
</dbReference>
<keyword evidence="1" id="KW-0808">Transferase</keyword>
<keyword evidence="1" id="KW-0418">Kinase</keyword>
<dbReference type="InterPro" id="IPR027417">
    <property type="entry name" value="P-loop_NTPase"/>
</dbReference>
<comment type="caution">
    <text evidence="1">The sequence shown here is derived from an EMBL/GenBank/DDBJ whole genome shotgun (WGS) entry which is preliminary data.</text>
</comment>
<dbReference type="Proteomes" id="UP000317893">
    <property type="component" value="Unassembled WGS sequence"/>
</dbReference>
<name>A0A542E0G9_9MICO</name>
<dbReference type="Pfam" id="PF13671">
    <property type="entry name" value="AAA_33"/>
    <property type="match status" value="1"/>
</dbReference>
<proteinExistence type="predicted"/>